<dbReference type="NCBIfam" id="TIGR00196">
    <property type="entry name" value="yjeF_cterm"/>
    <property type="match status" value="1"/>
</dbReference>
<evidence type="ECO:0000259" key="20">
    <source>
        <dbReference type="PROSITE" id="PS51383"/>
    </source>
</evidence>
<dbReference type="PROSITE" id="PS51383">
    <property type="entry name" value="YJEF_C_3"/>
    <property type="match status" value="1"/>
</dbReference>
<dbReference type="GO" id="GO:0046496">
    <property type="term" value="P:nicotinamide nucleotide metabolic process"/>
    <property type="evidence" value="ECO:0007669"/>
    <property type="project" value="UniProtKB-UniRule"/>
</dbReference>
<dbReference type="NCBIfam" id="TIGR00197">
    <property type="entry name" value="yjeF_nterm"/>
    <property type="match status" value="1"/>
</dbReference>
<evidence type="ECO:0000259" key="21">
    <source>
        <dbReference type="PROSITE" id="PS51385"/>
    </source>
</evidence>
<comment type="cofactor">
    <cofactor evidence="17">
        <name>Mg(2+)</name>
        <dbReference type="ChEBI" id="CHEBI:18420"/>
    </cofactor>
</comment>
<dbReference type="EC" id="5.1.99.6" evidence="19"/>
<dbReference type="PANTHER" id="PTHR12592:SF0">
    <property type="entry name" value="ATP-DEPENDENT (S)-NAD(P)H-HYDRATE DEHYDRATASE"/>
    <property type="match status" value="1"/>
</dbReference>
<protein>
    <recommendedName>
        <fullName evidence="19">Bifunctional NAD(P)H-hydrate repair enzyme</fullName>
    </recommendedName>
    <alternativeName>
        <fullName evidence="19">Nicotinamide nucleotide repair protein</fullName>
    </alternativeName>
    <domain>
        <recommendedName>
            <fullName evidence="19">ADP-dependent (S)-NAD(P)H-hydrate dehydratase</fullName>
            <ecNumber evidence="19">4.2.1.136</ecNumber>
        </recommendedName>
        <alternativeName>
            <fullName evidence="19">ADP-dependent NAD(P)HX dehydratase</fullName>
        </alternativeName>
    </domain>
    <domain>
        <recommendedName>
            <fullName evidence="19">NAD(P)H-hydrate epimerase</fullName>
            <ecNumber evidence="19">5.1.99.6</ecNumber>
        </recommendedName>
    </domain>
</protein>
<dbReference type="InterPro" id="IPR030677">
    <property type="entry name" value="Nnr"/>
</dbReference>
<gene>
    <name evidence="17" type="primary">nnrD</name>
    <name evidence="18" type="synonym">nnrE</name>
    <name evidence="22" type="ORF">H9741_06515</name>
</gene>
<dbReference type="GO" id="GO:0052856">
    <property type="term" value="F:NAD(P)HX epimerase activity"/>
    <property type="evidence" value="ECO:0007669"/>
    <property type="project" value="UniProtKB-UniRule"/>
</dbReference>
<evidence type="ECO:0000256" key="4">
    <source>
        <dbReference type="ARBA" id="ARBA00009524"/>
    </source>
</evidence>
<keyword evidence="5 18" id="KW-0479">Metal-binding</keyword>
<dbReference type="CDD" id="cd01171">
    <property type="entry name" value="YXKO-related"/>
    <property type="match status" value="1"/>
</dbReference>
<dbReference type="PIRSF" id="PIRSF017184">
    <property type="entry name" value="Nnr"/>
    <property type="match status" value="1"/>
</dbReference>
<dbReference type="GO" id="GO:0046872">
    <property type="term" value="F:metal ion binding"/>
    <property type="evidence" value="ECO:0007669"/>
    <property type="project" value="UniProtKB-UniRule"/>
</dbReference>
<comment type="caution">
    <text evidence="22">The sequence shown here is derived from an EMBL/GenBank/DDBJ whole genome shotgun (WGS) entry which is preliminary data.</text>
</comment>
<comment type="subunit">
    <text evidence="17">Homotetramer.</text>
</comment>
<dbReference type="GO" id="GO:0110051">
    <property type="term" value="P:metabolite repair"/>
    <property type="evidence" value="ECO:0007669"/>
    <property type="project" value="TreeGrafter"/>
</dbReference>
<dbReference type="Gene3D" id="3.40.1190.20">
    <property type="match status" value="1"/>
</dbReference>
<evidence type="ECO:0000256" key="13">
    <source>
        <dbReference type="ARBA" id="ARBA00023268"/>
    </source>
</evidence>
<dbReference type="SUPFAM" id="SSF64153">
    <property type="entry name" value="YjeF N-terminal domain-like"/>
    <property type="match status" value="1"/>
</dbReference>
<comment type="function">
    <text evidence="17">Catalyzes the dehydration of the S-form of NAD(P)HX at the expense of ADP, which is converted to AMP. Together with NAD(P)HX epimerase, which catalyzes the epimerization of the S- and R-forms, the enzyme allows the repair of both epimers of NAD(P)HX, a damaged form of NAD(P)H that is a result of enzymatic or heat-dependent hydration.</text>
</comment>
<evidence type="ECO:0000256" key="16">
    <source>
        <dbReference type="ARBA" id="ARBA00049209"/>
    </source>
</evidence>
<dbReference type="GO" id="GO:0052855">
    <property type="term" value="F:ADP-dependent NAD(P)H-hydrate dehydratase activity"/>
    <property type="evidence" value="ECO:0007669"/>
    <property type="project" value="UniProtKB-UniRule"/>
</dbReference>
<dbReference type="SUPFAM" id="SSF53613">
    <property type="entry name" value="Ribokinase-like"/>
    <property type="match status" value="1"/>
</dbReference>
<dbReference type="InterPro" id="IPR029056">
    <property type="entry name" value="Ribokinase-like"/>
</dbReference>
<reference evidence="22" key="2">
    <citation type="submission" date="2021-04" db="EMBL/GenBank/DDBJ databases">
        <authorList>
            <person name="Gilroy R."/>
        </authorList>
    </citation>
    <scope>NUCLEOTIDE SEQUENCE</scope>
    <source>
        <strain evidence="22">811</strain>
    </source>
</reference>
<comment type="similarity">
    <text evidence="17">Belongs to the NnrD/CARKD family.</text>
</comment>
<comment type="catalytic activity">
    <reaction evidence="15 17 19">
        <text>(6S)-NADHX + ADP = AMP + phosphate + NADH + H(+)</text>
        <dbReference type="Rhea" id="RHEA:32223"/>
        <dbReference type="ChEBI" id="CHEBI:15378"/>
        <dbReference type="ChEBI" id="CHEBI:43474"/>
        <dbReference type="ChEBI" id="CHEBI:57945"/>
        <dbReference type="ChEBI" id="CHEBI:64074"/>
        <dbReference type="ChEBI" id="CHEBI:456215"/>
        <dbReference type="ChEBI" id="CHEBI:456216"/>
        <dbReference type="EC" id="4.2.1.136"/>
    </reaction>
</comment>
<name>A0A9D1V912_9FIRM</name>
<dbReference type="HAMAP" id="MF_01965">
    <property type="entry name" value="NADHX_dehydratase"/>
    <property type="match status" value="1"/>
</dbReference>
<keyword evidence="10 17" id="KW-0520">NAD</keyword>
<keyword evidence="12 17" id="KW-0456">Lyase</keyword>
<keyword evidence="7 17" id="KW-0067">ATP-binding</keyword>
<feature type="binding site" evidence="17">
    <location>
        <position position="314"/>
    </location>
    <ligand>
        <name>(6S)-NADPHX</name>
        <dbReference type="ChEBI" id="CHEBI:64076"/>
    </ligand>
</feature>
<dbReference type="PROSITE" id="PS51385">
    <property type="entry name" value="YJEF_N"/>
    <property type="match status" value="1"/>
</dbReference>
<feature type="binding site" evidence="18">
    <location>
        <position position="116"/>
    </location>
    <ligand>
        <name>K(+)</name>
        <dbReference type="ChEBI" id="CHEBI:29103"/>
    </ligand>
</feature>
<evidence type="ECO:0000256" key="17">
    <source>
        <dbReference type="HAMAP-Rule" id="MF_01965"/>
    </source>
</evidence>
<evidence type="ECO:0000313" key="22">
    <source>
        <dbReference type="EMBL" id="HIX08103.1"/>
    </source>
</evidence>
<comment type="similarity">
    <text evidence="4 19">In the C-terminal section; belongs to the NnrD/CARKD family.</text>
</comment>
<comment type="similarity">
    <text evidence="18">Belongs to the NnrE/AIBP family.</text>
</comment>
<dbReference type="EC" id="4.2.1.136" evidence="19"/>
<feature type="binding site" evidence="18">
    <location>
        <position position="61"/>
    </location>
    <ligand>
        <name>K(+)</name>
        <dbReference type="ChEBI" id="CHEBI:29103"/>
    </ligand>
</feature>
<comment type="similarity">
    <text evidence="3 19">In the N-terminal section; belongs to the NnrE/AIBP family.</text>
</comment>
<dbReference type="Gene3D" id="3.40.50.10260">
    <property type="entry name" value="YjeF N-terminal domain"/>
    <property type="match status" value="1"/>
</dbReference>
<evidence type="ECO:0000256" key="12">
    <source>
        <dbReference type="ARBA" id="ARBA00023239"/>
    </source>
</evidence>
<comment type="catalytic activity">
    <reaction evidence="1 18 19">
        <text>(6R)-NADHX = (6S)-NADHX</text>
        <dbReference type="Rhea" id="RHEA:32215"/>
        <dbReference type="ChEBI" id="CHEBI:64074"/>
        <dbReference type="ChEBI" id="CHEBI:64075"/>
        <dbReference type="EC" id="5.1.99.6"/>
    </reaction>
</comment>
<dbReference type="Pfam" id="PF01256">
    <property type="entry name" value="Carb_kinase"/>
    <property type="match status" value="1"/>
</dbReference>
<feature type="binding site" evidence="17">
    <location>
        <position position="432"/>
    </location>
    <ligand>
        <name>(6S)-NADPHX</name>
        <dbReference type="ChEBI" id="CHEBI:64076"/>
    </ligand>
</feature>
<evidence type="ECO:0000256" key="7">
    <source>
        <dbReference type="ARBA" id="ARBA00022840"/>
    </source>
</evidence>
<feature type="domain" description="YjeF N-terminal" evidence="21">
    <location>
        <begin position="10"/>
        <end position="205"/>
    </location>
</feature>
<dbReference type="InterPro" id="IPR000631">
    <property type="entry name" value="CARKD"/>
</dbReference>
<feature type="binding site" evidence="17">
    <location>
        <begin position="403"/>
        <end position="407"/>
    </location>
    <ligand>
        <name>AMP</name>
        <dbReference type="ChEBI" id="CHEBI:456215"/>
    </ligand>
</feature>
<proteinExistence type="inferred from homology"/>
<evidence type="ECO:0000256" key="2">
    <source>
        <dbReference type="ARBA" id="ARBA00000909"/>
    </source>
</evidence>
<dbReference type="InterPro" id="IPR004443">
    <property type="entry name" value="YjeF_N_dom"/>
</dbReference>
<sequence>MQKVLTCAQMRAADEYTIRTLGVASQELMERAGAAIAEEAEILLSSCGGKKVLAVCGGGNNGGDGWCAARLLLEKGYDVSVFSLSKEFSPDCAAQREKFTGEQVQTFLPDADVIIDAIFGTGFHGEPQGEFAEAIRKINQSGAKVVSADVPSGLNGDSGMCSLCVRADVTVAVGELKAGLLLANGADVCGKIVRKDIGIRTGEEAMWRTQAQDFAPLFPPRRKNSNKGNFGKAVILAGSLRYSGAPLLSAAAALRTGCGYTCLALPEELFSACIGKFPEAILTRAPSEKGSLRCDEPFLRSLMAGADCIAVGMGCGVSDGVYDILCFLLREYRGVLLIDADGINSLAAYGVQVLENAACKVILTPHPKEFSRLSDCDFSEVLENGVSLAQAFAKEYGCTVLLKGNTSVITDGKEILLNTEGTPALAKGGSGDVLSGIIAAIAARGVSPLQAAACGAFLLGRAGEYAAREKGEYSVIGTDVTEKLPQAILSLQV</sequence>
<keyword evidence="13" id="KW-0511">Multifunctional enzyme</keyword>
<dbReference type="InterPro" id="IPR036652">
    <property type="entry name" value="YjeF_N_dom_sf"/>
</dbReference>
<dbReference type="GO" id="GO:0005524">
    <property type="term" value="F:ATP binding"/>
    <property type="evidence" value="ECO:0007669"/>
    <property type="project" value="UniProtKB-UniRule"/>
</dbReference>
<evidence type="ECO:0000256" key="9">
    <source>
        <dbReference type="ARBA" id="ARBA00022958"/>
    </source>
</evidence>
<dbReference type="PROSITE" id="PS01050">
    <property type="entry name" value="YJEF_C_2"/>
    <property type="match status" value="1"/>
</dbReference>
<comment type="catalytic activity">
    <reaction evidence="2 18 19">
        <text>(6R)-NADPHX = (6S)-NADPHX</text>
        <dbReference type="Rhea" id="RHEA:32227"/>
        <dbReference type="ChEBI" id="CHEBI:64076"/>
        <dbReference type="ChEBI" id="CHEBI:64077"/>
        <dbReference type="EC" id="5.1.99.6"/>
    </reaction>
</comment>
<evidence type="ECO:0000256" key="18">
    <source>
        <dbReference type="HAMAP-Rule" id="MF_01966"/>
    </source>
</evidence>
<feature type="binding site" evidence="18">
    <location>
        <position position="149"/>
    </location>
    <ligand>
        <name>(6S)-NADPHX</name>
        <dbReference type="ChEBI" id="CHEBI:64076"/>
    </ligand>
</feature>
<dbReference type="InterPro" id="IPR017953">
    <property type="entry name" value="Carbohydrate_kinase_pred_CS"/>
</dbReference>
<keyword evidence="9 18" id="KW-0630">Potassium</keyword>
<feature type="domain" description="YjeF C-terminal" evidence="20">
    <location>
        <begin position="210"/>
        <end position="491"/>
    </location>
</feature>
<evidence type="ECO:0000256" key="6">
    <source>
        <dbReference type="ARBA" id="ARBA00022741"/>
    </source>
</evidence>
<keyword evidence="11 18" id="KW-0413">Isomerase</keyword>
<dbReference type="HAMAP" id="MF_01966">
    <property type="entry name" value="NADHX_epimerase"/>
    <property type="match status" value="1"/>
</dbReference>
<comment type="function">
    <text evidence="14 19">Bifunctional enzyme that catalyzes the epimerization of the S- and R-forms of NAD(P)HX and the dehydration of the S-form of NAD(P)HX at the expense of ADP, which is converted to AMP. This allows the repair of both epimers of NAD(P)HX, a damaged form of NAD(P)H that is a result of enzymatic or heat-dependent hydration.</text>
</comment>
<dbReference type="EMBL" id="DXFX01000082">
    <property type="protein sequence ID" value="HIX08103.1"/>
    <property type="molecule type" value="Genomic_DNA"/>
</dbReference>
<dbReference type="AlphaFoldDB" id="A0A9D1V912"/>
<reference evidence="22" key="1">
    <citation type="journal article" date="2021" name="PeerJ">
        <title>Extensive microbial diversity within the chicken gut microbiome revealed by metagenomics and culture.</title>
        <authorList>
            <person name="Gilroy R."/>
            <person name="Ravi A."/>
            <person name="Getino M."/>
            <person name="Pursley I."/>
            <person name="Horton D.L."/>
            <person name="Alikhan N.F."/>
            <person name="Baker D."/>
            <person name="Gharbi K."/>
            <person name="Hall N."/>
            <person name="Watson M."/>
            <person name="Adriaenssens E.M."/>
            <person name="Foster-Nyarko E."/>
            <person name="Jarju S."/>
            <person name="Secka A."/>
            <person name="Antonio M."/>
            <person name="Oren A."/>
            <person name="Chaudhuri R.R."/>
            <person name="La Ragione R."/>
            <person name="Hildebrand F."/>
            <person name="Pallen M.J."/>
        </authorList>
    </citation>
    <scope>NUCLEOTIDE SEQUENCE</scope>
    <source>
        <strain evidence="22">811</strain>
    </source>
</reference>
<organism evidence="22 23">
    <name type="scientific">Candidatus Borkfalkia faecipullorum</name>
    <dbReference type="NCBI Taxonomy" id="2838510"/>
    <lineage>
        <taxon>Bacteria</taxon>
        <taxon>Bacillati</taxon>
        <taxon>Bacillota</taxon>
        <taxon>Clostridia</taxon>
        <taxon>Christensenellales</taxon>
        <taxon>Christensenellaceae</taxon>
        <taxon>Candidatus Borkfalkia</taxon>
    </lineage>
</organism>
<evidence type="ECO:0000256" key="1">
    <source>
        <dbReference type="ARBA" id="ARBA00000013"/>
    </source>
</evidence>
<keyword evidence="6 17" id="KW-0547">Nucleotide-binding</keyword>
<comment type="caution">
    <text evidence="18">Lacks conserved residue(s) required for the propagation of feature annotation.</text>
</comment>
<evidence type="ECO:0000256" key="5">
    <source>
        <dbReference type="ARBA" id="ARBA00022723"/>
    </source>
</evidence>
<feature type="binding site" evidence="18">
    <location>
        <begin position="120"/>
        <end position="126"/>
    </location>
    <ligand>
        <name>(6S)-NADPHX</name>
        <dbReference type="ChEBI" id="CHEBI:64076"/>
    </ligand>
</feature>
<evidence type="ECO:0000256" key="14">
    <source>
        <dbReference type="ARBA" id="ARBA00025153"/>
    </source>
</evidence>
<dbReference type="PANTHER" id="PTHR12592">
    <property type="entry name" value="ATP-DEPENDENT (S)-NAD(P)H-HYDRATE DEHYDRATASE FAMILY MEMBER"/>
    <property type="match status" value="1"/>
</dbReference>
<feature type="binding site" evidence="17">
    <location>
        <position position="245"/>
    </location>
    <ligand>
        <name>(6S)-NADPHX</name>
        <dbReference type="ChEBI" id="CHEBI:64076"/>
    </ligand>
</feature>
<feature type="binding site" evidence="18">
    <location>
        <position position="152"/>
    </location>
    <ligand>
        <name>K(+)</name>
        <dbReference type="ChEBI" id="CHEBI:29103"/>
    </ligand>
</feature>
<feature type="binding site" evidence="17">
    <location>
        <position position="431"/>
    </location>
    <ligand>
        <name>AMP</name>
        <dbReference type="ChEBI" id="CHEBI:456215"/>
    </ligand>
</feature>
<comment type="function">
    <text evidence="18">Catalyzes the epimerization of the S- and R-forms of NAD(P)HX, a damaged form of NAD(P)H that is a result of enzymatic or heat-dependent hydration. This is a prerequisite for the S-specific NAD(P)H-hydrate dehydratase to allow the repair of both epimers of NAD(P)HX.</text>
</comment>
<comment type="cofactor">
    <cofactor evidence="18 19">
        <name>K(+)</name>
        <dbReference type="ChEBI" id="CHEBI:29103"/>
    </cofactor>
    <text evidence="18 19">Binds 1 potassium ion per subunit.</text>
</comment>
<dbReference type="Pfam" id="PF03853">
    <property type="entry name" value="YjeF_N"/>
    <property type="match status" value="1"/>
</dbReference>
<feature type="binding site" evidence="17">
    <location>
        <position position="366"/>
    </location>
    <ligand>
        <name>(6S)-NADPHX</name>
        <dbReference type="ChEBI" id="CHEBI:64076"/>
    </ligand>
</feature>
<evidence type="ECO:0000256" key="8">
    <source>
        <dbReference type="ARBA" id="ARBA00022857"/>
    </source>
</evidence>
<evidence type="ECO:0000256" key="19">
    <source>
        <dbReference type="PIRNR" id="PIRNR017184"/>
    </source>
</evidence>
<evidence type="ECO:0000256" key="3">
    <source>
        <dbReference type="ARBA" id="ARBA00006001"/>
    </source>
</evidence>
<evidence type="ECO:0000256" key="15">
    <source>
        <dbReference type="ARBA" id="ARBA00048238"/>
    </source>
</evidence>
<evidence type="ECO:0000313" key="23">
    <source>
        <dbReference type="Proteomes" id="UP000824204"/>
    </source>
</evidence>
<comment type="catalytic activity">
    <reaction evidence="16 17 19">
        <text>(6S)-NADPHX + ADP = AMP + phosphate + NADPH + H(+)</text>
        <dbReference type="Rhea" id="RHEA:32235"/>
        <dbReference type="ChEBI" id="CHEBI:15378"/>
        <dbReference type="ChEBI" id="CHEBI:43474"/>
        <dbReference type="ChEBI" id="CHEBI:57783"/>
        <dbReference type="ChEBI" id="CHEBI:64076"/>
        <dbReference type="ChEBI" id="CHEBI:456215"/>
        <dbReference type="ChEBI" id="CHEBI:456216"/>
        <dbReference type="EC" id="4.2.1.136"/>
    </reaction>
</comment>
<evidence type="ECO:0000256" key="11">
    <source>
        <dbReference type="ARBA" id="ARBA00023235"/>
    </source>
</evidence>
<evidence type="ECO:0000256" key="10">
    <source>
        <dbReference type="ARBA" id="ARBA00023027"/>
    </source>
</evidence>
<accession>A0A9D1V912</accession>
<dbReference type="Proteomes" id="UP000824204">
    <property type="component" value="Unassembled WGS sequence"/>
</dbReference>
<feature type="binding site" evidence="18">
    <location>
        <begin position="60"/>
        <end position="64"/>
    </location>
    <ligand>
        <name>(6S)-NADPHX</name>
        <dbReference type="ChEBI" id="CHEBI:64076"/>
    </ligand>
</feature>
<keyword evidence="8 17" id="KW-0521">NADP</keyword>